<dbReference type="EMBL" id="SNRW01031951">
    <property type="protein sequence ID" value="KAA6357071.1"/>
    <property type="molecule type" value="Genomic_DNA"/>
</dbReference>
<accession>A0A5J4THN3</accession>
<dbReference type="Proteomes" id="UP000324800">
    <property type="component" value="Unassembled WGS sequence"/>
</dbReference>
<evidence type="ECO:0000313" key="3">
    <source>
        <dbReference type="Proteomes" id="UP000324800"/>
    </source>
</evidence>
<keyword evidence="1" id="KW-0812">Transmembrane</keyword>
<feature type="transmembrane region" description="Helical" evidence="1">
    <location>
        <begin position="107"/>
        <end position="126"/>
    </location>
</feature>
<gene>
    <name evidence="2" type="ORF">EZS28_047402</name>
</gene>
<evidence type="ECO:0000313" key="2">
    <source>
        <dbReference type="EMBL" id="KAA6357071.1"/>
    </source>
</evidence>
<evidence type="ECO:0000256" key="1">
    <source>
        <dbReference type="SAM" id="Phobius"/>
    </source>
</evidence>
<name>A0A5J4THN3_9EUKA</name>
<comment type="caution">
    <text evidence="2">The sequence shown here is derived from an EMBL/GenBank/DDBJ whole genome shotgun (WGS) entry which is preliminary data.</text>
</comment>
<keyword evidence="1" id="KW-1133">Transmembrane helix</keyword>
<feature type="transmembrane region" description="Helical" evidence="1">
    <location>
        <begin position="76"/>
        <end position="95"/>
    </location>
</feature>
<dbReference type="PANTHER" id="PTHR32522">
    <property type="match status" value="1"/>
</dbReference>
<keyword evidence="1" id="KW-0472">Membrane</keyword>
<organism evidence="2 3">
    <name type="scientific">Streblomastix strix</name>
    <dbReference type="NCBI Taxonomy" id="222440"/>
    <lineage>
        <taxon>Eukaryota</taxon>
        <taxon>Metamonada</taxon>
        <taxon>Preaxostyla</taxon>
        <taxon>Oxymonadida</taxon>
        <taxon>Streblomastigidae</taxon>
        <taxon>Streblomastix</taxon>
    </lineage>
</organism>
<sequence length="203" mass="22531">MPIISSISSVSLTTSLPSLSLIISTVVSIGISLIASIFPIRQALTLNVHDSIDIQHAKSTLVHVSIERANTLKRPWSFLFFGIILSGIGSGMLTILPKSLITGKMSLLTIILFVIFIMILTGLALITINFEFIIERFVGYVFLFFIPLLNTEENILVRCVQSCFMGESLFPCFPNCLFSAVYPINKFVGLIESMKFDVAVYIW</sequence>
<dbReference type="AlphaFoldDB" id="A0A5J4THN3"/>
<proteinExistence type="predicted"/>
<feature type="transmembrane region" description="Helical" evidence="1">
    <location>
        <begin position="21"/>
        <end position="40"/>
    </location>
</feature>
<protein>
    <submittedName>
        <fullName evidence="2">Uncharacterized protein</fullName>
    </submittedName>
</protein>
<dbReference type="PANTHER" id="PTHR32522:SF5">
    <property type="entry name" value="ABC3 TRANSPORTER PERMEASE PROTEIN DOMAIN-CONTAINING PROTEIN"/>
    <property type="match status" value="1"/>
</dbReference>
<dbReference type="OrthoDB" id="2126250at2759"/>
<reference evidence="2 3" key="1">
    <citation type="submission" date="2019-03" db="EMBL/GenBank/DDBJ databases">
        <title>Single cell metagenomics reveals metabolic interactions within the superorganism composed of flagellate Streblomastix strix and complex community of Bacteroidetes bacteria on its surface.</title>
        <authorList>
            <person name="Treitli S.C."/>
            <person name="Kolisko M."/>
            <person name="Husnik F."/>
            <person name="Keeling P."/>
            <person name="Hampl V."/>
        </authorList>
    </citation>
    <scope>NUCLEOTIDE SEQUENCE [LARGE SCALE GENOMIC DNA]</scope>
    <source>
        <strain evidence="2">ST1C</strain>
    </source>
</reference>